<dbReference type="GeneID" id="54471067"/>
<dbReference type="OrthoDB" id="6500128at2759"/>
<dbReference type="CDD" id="cd18606">
    <property type="entry name" value="ABC_6TM_YOR1_D2_like"/>
    <property type="match status" value="1"/>
</dbReference>
<evidence type="ECO:0000259" key="10">
    <source>
        <dbReference type="PROSITE" id="PS50893"/>
    </source>
</evidence>
<feature type="region of interest" description="Disordered" evidence="8">
    <location>
        <begin position="1"/>
        <end position="112"/>
    </location>
</feature>
<dbReference type="InterPro" id="IPR027417">
    <property type="entry name" value="P-loop_NTPase"/>
</dbReference>
<feature type="transmembrane region" description="Helical" evidence="9">
    <location>
        <begin position="386"/>
        <end position="406"/>
    </location>
</feature>
<dbReference type="InterPro" id="IPR050173">
    <property type="entry name" value="ABC_transporter_C-like"/>
</dbReference>
<dbReference type="CDD" id="cd18597">
    <property type="entry name" value="ABC_6TM_YOR1_D1_like"/>
    <property type="match status" value="1"/>
</dbReference>
<feature type="domain" description="ABC transmembrane type-1" evidence="11">
    <location>
        <begin position="192"/>
        <end position="529"/>
    </location>
</feature>
<evidence type="ECO:0000256" key="1">
    <source>
        <dbReference type="ARBA" id="ARBA00004141"/>
    </source>
</evidence>
<dbReference type="Pfam" id="PF00005">
    <property type="entry name" value="ABC_tran"/>
    <property type="match status" value="2"/>
</dbReference>
<evidence type="ECO:0000256" key="3">
    <source>
        <dbReference type="ARBA" id="ARBA00022692"/>
    </source>
</evidence>
<feature type="domain" description="ABC transporter" evidence="10">
    <location>
        <begin position="1238"/>
        <end position="1477"/>
    </location>
</feature>
<dbReference type="FunFam" id="3.40.50.300:FF:002040">
    <property type="entry name" value="ABC multidrug transporter (Eurofung)"/>
    <property type="match status" value="1"/>
</dbReference>
<evidence type="ECO:0000313" key="13">
    <source>
        <dbReference type="Proteomes" id="UP000799767"/>
    </source>
</evidence>
<dbReference type="CDD" id="cd03244">
    <property type="entry name" value="ABCC_MRP_domain2"/>
    <property type="match status" value="1"/>
</dbReference>
<keyword evidence="13" id="KW-1185">Reference proteome</keyword>
<keyword evidence="3 9" id="KW-0812">Transmembrane</keyword>
<evidence type="ECO:0000259" key="11">
    <source>
        <dbReference type="PROSITE" id="PS50929"/>
    </source>
</evidence>
<keyword evidence="7 9" id="KW-0472">Membrane</keyword>
<dbReference type="GO" id="GO:0005524">
    <property type="term" value="F:ATP binding"/>
    <property type="evidence" value="ECO:0007669"/>
    <property type="project" value="UniProtKB-KW"/>
</dbReference>
<dbReference type="FunFam" id="3.40.50.300:FF:000565">
    <property type="entry name" value="ABC bile acid transporter"/>
    <property type="match status" value="1"/>
</dbReference>
<dbReference type="EMBL" id="MU001639">
    <property type="protein sequence ID" value="KAF2480655.1"/>
    <property type="molecule type" value="Genomic_DNA"/>
</dbReference>
<dbReference type="GO" id="GO:0016887">
    <property type="term" value="F:ATP hydrolysis activity"/>
    <property type="evidence" value="ECO:0007669"/>
    <property type="project" value="InterPro"/>
</dbReference>
<keyword evidence="5" id="KW-0067">ATP-binding</keyword>
<dbReference type="FunFam" id="1.20.1560.10:FF:000010">
    <property type="entry name" value="Multidrug resistance-associated ABC transporter"/>
    <property type="match status" value="1"/>
</dbReference>
<feature type="compositionally biased region" description="Basic and acidic residues" evidence="8">
    <location>
        <begin position="592"/>
        <end position="618"/>
    </location>
</feature>
<evidence type="ECO:0000256" key="8">
    <source>
        <dbReference type="SAM" id="MobiDB-lite"/>
    </source>
</evidence>
<feature type="compositionally biased region" description="Basic and acidic residues" evidence="8">
    <location>
        <begin position="1"/>
        <end position="10"/>
    </location>
</feature>
<evidence type="ECO:0000256" key="2">
    <source>
        <dbReference type="ARBA" id="ARBA00022448"/>
    </source>
</evidence>
<dbReference type="PROSITE" id="PS50893">
    <property type="entry name" value="ABC_TRANSPORTER_2"/>
    <property type="match status" value="2"/>
</dbReference>
<dbReference type="RefSeq" id="XP_033587225.1">
    <property type="nucleotide sequence ID" value="XM_033730065.1"/>
</dbReference>
<dbReference type="PROSITE" id="PS00211">
    <property type="entry name" value="ABC_TRANSPORTER_1"/>
    <property type="match status" value="2"/>
</dbReference>
<dbReference type="GO" id="GO:0016020">
    <property type="term" value="C:membrane"/>
    <property type="evidence" value="ECO:0007669"/>
    <property type="project" value="UniProtKB-SubCell"/>
</dbReference>
<feature type="transmembrane region" description="Helical" evidence="9">
    <location>
        <begin position="239"/>
        <end position="261"/>
    </location>
</feature>
<evidence type="ECO:0000313" key="12">
    <source>
        <dbReference type="EMBL" id="KAF2480655.1"/>
    </source>
</evidence>
<dbReference type="InterPro" id="IPR011527">
    <property type="entry name" value="ABC1_TM_dom"/>
</dbReference>
<evidence type="ECO:0000256" key="6">
    <source>
        <dbReference type="ARBA" id="ARBA00022989"/>
    </source>
</evidence>
<feature type="domain" description="ABC transporter" evidence="10">
    <location>
        <begin position="616"/>
        <end position="845"/>
    </location>
</feature>
<dbReference type="Gene3D" id="1.20.1560.10">
    <property type="entry name" value="ABC transporter type 1, transmembrane domain"/>
    <property type="match status" value="2"/>
</dbReference>
<feature type="transmembrane region" description="Helical" evidence="9">
    <location>
        <begin position="1062"/>
        <end position="1079"/>
    </location>
</feature>
<dbReference type="PANTHER" id="PTHR24223:SF464">
    <property type="entry name" value="ABC-TYPE TRANSPORTER CICA"/>
    <property type="match status" value="1"/>
</dbReference>
<comment type="subcellular location">
    <subcellularLocation>
        <location evidence="1">Membrane</location>
        <topology evidence="1">Multi-pass membrane protein</topology>
    </subcellularLocation>
</comment>
<feature type="transmembrane region" description="Helical" evidence="9">
    <location>
        <begin position="359"/>
        <end position="380"/>
    </location>
</feature>
<dbReference type="InterPro" id="IPR003439">
    <property type="entry name" value="ABC_transporter-like_ATP-bd"/>
</dbReference>
<evidence type="ECO:0000256" key="5">
    <source>
        <dbReference type="ARBA" id="ARBA00022840"/>
    </source>
</evidence>
<keyword evidence="6 9" id="KW-1133">Transmembrane helix</keyword>
<keyword evidence="2" id="KW-0813">Transport</keyword>
<protein>
    <submittedName>
        <fullName evidence="12">Putative ABC transporter</fullName>
    </submittedName>
</protein>
<name>A0A6A6PL54_9PEZI</name>
<dbReference type="Gene3D" id="3.40.50.300">
    <property type="entry name" value="P-loop containing nucleotide triphosphate hydrolases"/>
    <property type="match status" value="2"/>
</dbReference>
<evidence type="ECO:0000256" key="7">
    <source>
        <dbReference type="ARBA" id="ARBA00023136"/>
    </source>
</evidence>
<proteinExistence type="predicted"/>
<dbReference type="Pfam" id="PF00664">
    <property type="entry name" value="ABC_membrane"/>
    <property type="match status" value="2"/>
</dbReference>
<sequence>MSGPNDEKRWAGPPGDVDAAAAIERAESDEDMSEEKHGKVELLEEQDSQDGEGSNGGRHQLKRTQSARTDTTSIAPSEDAEHGANSPRKRTWGEKLNPLKRKNIPPVPKERKLSREHQAGFFSMLIFQWIAPLMSVGYQRPLEVNDVWWVNPDREVNVMSAKLQAALKNRYAAGSSRPLTMALYDTFKREFIIGGACQLTAACMQVLSPFTLKYLIDFAGDAYHASTHKLPPPPIHRGIGLVIGITCMQIIQSLSTNHFIYRGMMVGGQARAVLIATIFDKAMKISGRAKAGGKPDKAEEQFNAASHVQPGSKEEKSFFKKTLDKLKPMPKPSPADGQGWSNGRIVNLMSTDTYRIDQASGMFHICWTSPIQVFLALALLCINLKYAALSGFAFICIMMPLLGRAVGSLMRRRKAINKITDRRVTLTQEILASVRFVKYFGWETSFLDRVARIRNEEIGRISFLLSIRNGIMAVSMTTPIFASMLSFITYQLAVEPHLSPAPIFSSLALFNSLRIPLNLLPMVIGQVVDGFASIARIQEFLEAEEVPDDIAWDPQASDAIVIKDANFTWERSPTQDPSSSIAEAPKAPPPASKEEKKEAAAQAKEDKRLTKQLEKEKLQALPSSASTSSSGEEEEEPFQIRGIDLKVGRDELIAVIGTVGSGKSSLLGALAGDMRRTTGSVSLGSARAFCPQYAWIQNATVKQNILFGRDFDQKWYDKVVDACALRPDLEMLPHGDLTEIGERGITVSGGQKQRLNIARAIYFDADIILMDDPLSAVDAHVGRHIMDNAICGLLKDKCRVLATHQLHVLHRADRIVWMKEGYIHRIATFPELMGNDEEFQQLMATTAVEDEHEKKEEAEDEVEADKAVAKKGRKPKAALMQQEEKAVSSVGWDVYAAYIRAAGSIWVAPMILSILLVSQGANIVTSVWLTYWTGDSKCLPIPFLNARSLKSAGYHLGTAAYIGGYAGLGVVQATLMFTFSVTLTTLGTKASKVMLQRALQRVLRSPMSFFDTTPMGRITNRFAKDVDVMDNMLTDSMRMFFFTMAMIVSVFCLIIAYYHYFAIALVPLAIMFTFSAGYYRSSAREMKRHEAVFRSVVFSRFGEAVTGLSTIRAYGMQQHFLQSVNNALDSMDGAYFLTYANQRWLAVRLDAIGTLLVFTVGILVVTSRFSRNPSVGGLVLSYILTIVQMIQFTVRQLAEMENNMNSTERIHYYGTQLEQEAPLHLGNVPSSWPQKGEIEFNNVQMRYRAGLPLVLKGLTMHVKAGERIGVVGRTGAGKSSIMSTLFRLVELSGGSICIDGLDIAKIGLHDLRSRLAIIPQDPTLFRGTIRSNLDPFNEHTDLALWSALRQADLVGTEQAIEDESGRIHLDSNVEDEGLNYSLGQRQLLALARALVRGSQIIVCDEATSSVDFETDRKIQRTIVRGFKGKTLLCIAHRLKTIIGYDRILVMDSGNVSELDSPINLYDQQGIFRSMCDRSGIRREDFFTSEEAHFGEESPVMERAELTFDASKKKA</sequence>
<dbReference type="InterPro" id="IPR036640">
    <property type="entry name" value="ABC1_TM_sf"/>
</dbReference>
<feature type="transmembrane region" description="Helical" evidence="9">
    <location>
        <begin position="1039"/>
        <end position="1056"/>
    </location>
</feature>
<evidence type="ECO:0000256" key="4">
    <source>
        <dbReference type="ARBA" id="ARBA00022741"/>
    </source>
</evidence>
<reference evidence="12" key="1">
    <citation type="journal article" date="2020" name="Stud. Mycol.">
        <title>101 Dothideomycetes genomes: a test case for predicting lifestyles and emergence of pathogens.</title>
        <authorList>
            <person name="Haridas S."/>
            <person name="Albert R."/>
            <person name="Binder M."/>
            <person name="Bloem J."/>
            <person name="Labutti K."/>
            <person name="Salamov A."/>
            <person name="Andreopoulos B."/>
            <person name="Baker S."/>
            <person name="Barry K."/>
            <person name="Bills G."/>
            <person name="Bluhm B."/>
            <person name="Cannon C."/>
            <person name="Castanera R."/>
            <person name="Culley D."/>
            <person name="Daum C."/>
            <person name="Ezra D."/>
            <person name="Gonzalez J."/>
            <person name="Henrissat B."/>
            <person name="Kuo A."/>
            <person name="Liang C."/>
            <person name="Lipzen A."/>
            <person name="Lutzoni F."/>
            <person name="Magnuson J."/>
            <person name="Mondo S."/>
            <person name="Nolan M."/>
            <person name="Ohm R."/>
            <person name="Pangilinan J."/>
            <person name="Park H.-J."/>
            <person name="Ramirez L."/>
            <person name="Alfaro M."/>
            <person name="Sun H."/>
            <person name="Tritt A."/>
            <person name="Yoshinaga Y."/>
            <person name="Zwiers L.-H."/>
            <person name="Turgeon B."/>
            <person name="Goodwin S."/>
            <person name="Spatafora J."/>
            <person name="Crous P."/>
            <person name="Grigoriev I."/>
        </authorList>
    </citation>
    <scope>NUCLEOTIDE SEQUENCE</scope>
    <source>
        <strain evidence="12">CBS 113389</strain>
    </source>
</reference>
<dbReference type="CDD" id="cd03250">
    <property type="entry name" value="ABCC_MRP_domain1"/>
    <property type="match status" value="1"/>
</dbReference>
<dbReference type="PROSITE" id="PS50929">
    <property type="entry name" value="ABC_TM1F"/>
    <property type="match status" value="2"/>
</dbReference>
<feature type="compositionally biased region" description="Low complexity" evidence="8">
    <location>
        <begin position="11"/>
        <end position="22"/>
    </location>
</feature>
<feature type="transmembrane region" description="Helical" evidence="9">
    <location>
        <begin position="1151"/>
        <end position="1169"/>
    </location>
</feature>
<dbReference type="SUPFAM" id="SSF52540">
    <property type="entry name" value="P-loop containing nucleoside triphosphate hydrolases"/>
    <property type="match status" value="2"/>
</dbReference>
<dbReference type="PANTHER" id="PTHR24223">
    <property type="entry name" value="ATP-BINDING CASSETTE SUB-FAMILY C"/>
    <property type="match status" value="1"/>
</dbReference>
<feature type="region of interest" description="Disordered" evidence="8">
    <location>
        <begin position="570"/>
        <end position="638"/>
    </location>
</feature>
<feature type="compositionally biased region" description="Polar residues" evidence="8">
    <location>
        <begin position="63"/>
        <end position="75"/>
    </location>
</feature>
<keyword evidence="4" id="KW-0547">Nucleotide-binding</keyword>
<feature type="domain" description="ABC transmembrane type-1" evidence="11">
    <location>
        <begin position="911"/>
        <end position="1202"/>
    </location>
</feature>
<dbReference type="SMART" id="SM00382">
    <property type="entry name" value="AAA"/>
    <property type="match status" value="2"/>
</dbReference>
<feature type="transmembrane region" description="Helical" evidence="9">
    <location>
        <begin position="959"/>
        <end position="987"/>
    </location>
</feature>
<accession>A0A6A6PL54</accession>
<evidence type="ECO:0000256" key="9">
    <source>
        <dbReference type="SAM" id="Phobius"/>
    </source>
</evidence>
<dbReference type="InterPro" id="IPR017871">
    <property type="entry name" value="ABC_transporter-like_CS"/>
</dbReference>
<dbReference type="InterPro" id="IPR003593">
    <property type="entry name" value="AAA+_ATPase"/>
</dbReference>
<dbReference type="Proteomes" id="UP000799767">
    <property type="component" value="Unassembled WGS sequence"/>
</dbReference>
<organism evidence="12 13">
    <name type="scientific">Neohortaea acidophila</name>
    <dbReference type="NCBI Taxonomy" id="245834"/>
    <lineage>
        <taxon>Eukaryota</taxon>
        <taxon>Fungi</taxon>
        <taxon>Dikarya</taxon>
        <taxon>Ascomycota</taxon>
        <taxon>Pezizomycotina</taxon>
        <taxon>Dothideomycetes</taxon>
        <taxon>Dothideomycetidae</taxon>
        <taxon>Mycosphaerellales</taxon>
        <taxon>Teratosphaeriaceae</taxon>
        <taxon>Neohortaea</taxon>
    </lineage>
</organism>
<gene>
    <name evidence="12" type="ORF">BDY17DRAFT_197169</name>
</gene>
<feature type="transmembrane region" description="Helical" evidence="9">
    <location>
        <begin position="905"/>
        <end position="929"/>
    </location>
</feature>
<dbReference type="GO" id="GO:0140359">
    <property type="term" value="F:ABC-type transporter activity"/>
    <property type="evidence" value="ECO:0007669"/>
    <property type="project" value="InterPro"/>
</dbReference>
<dbReference type="SUPFAM" id="SSF90123">
    <property type="entry name" value="ABC transporter transmembrane region"/>
    <property type="match status" value="2"/>
</dbReference>